<evidence type="ECO:0000313" key="2">
    <source>
        <dbReference type="EMBL" id="CAA9292319.1"/>
    </source>
</evidence>
<feature type="compositionally biased region" description="Basic and acidic residues" evidence="1">
    <location>
        <begin position="146"/>
        <end position="156"/>
    </location>
</feature>
<feature type="region of interest" description="Disordered" evidence="1">
    <location>
        <begin position="64"/>
        <end position="99"/>
    </location>
</feature>
<dbReference type="EMBL" id="CADCTQ010000390">
    <property type="protein sequence ID" value="CAA9292319.1"/>
    <property type="molecule type" value="Genomic_DNA"/>
</dbReference>
<feature type="compositionally biased region" description="Basic residues" evidence="1">
    <location>
        <begin position="157"/>
        <end position="167"/>
    </location>
</feature>
<feature type="compositionally biased region" description="Polar residues" evidence="1">
    <location>
        <begin position="1"/>
        <end position="14"/>
    </location>
</feature>
<proteinExistence type="predicted"/>
<dbReference type="AlphaFoldDB" id="A0A6J4K149"/>
<gene>
    <name evidence="2" type="ORF">AVDCRST_MAG56-4728</name>
</gene>
<accession>A0A6J4K149</accession>
<reference evidence="2" key="1">
    <citation type="submission" date="2020-02" db="EMBL/GenBank/DDBJ databases">
        <authorList>
            <person name="Meier V. D."/>
        </authorList>
    </citation>
    <scope>NUCLEOTIDE SEQUENCE</scope>
    <source>
        <strain evidence="2">AVDCRST_MAG56</strain>
    </source>
</reference>
<keyword evidence="2" id="KW-0645">Protease</keyword>
<feature type="non-terminal residue" evidence="2">
    <location>
        <position position="1"/>
    </location>
</feature>
<feature type="non-terminal residue" evidence="2">
    <location>
        <position position="178"/>
    </location>
</feature>
<organism evidence="2">
    <name type="scientific">uncultured Cytophagales bacterium</name>
    <dbReference type="NCBI Taxonomy" id="158755"/>
    <lineage>
        <taxon>Bacteria</taxon>
        <taxon>Pseudomonadati</taxon>
        <taxon>Bacteroidota</taxon>
        <taxon>Sphingobacteriia</taxon>
        <taxon>Sphingobacteriales</taxon>
        <taxon>environmental samples</taxon>
    </lineage>
</organism>
<evidence type="ECO:0000256" key="1">
    <source>
        <dbReference type="SAM" id="MobiDB-lite"/>
    </source>
</evidence>
<protein>
    <submittedName>
        <fullName evidence="2">ATP-dependent protease subunit HslV</fullName>
        <ecNumber evidence="2">3.4.25.2</ecNumber>
    </submittedName>
</protein>
<feature type="region of interest" description="Disordered" evidence="1">
    <location>
        <begin position="134"/>
        <end position="178"/>
    </location>
</feature>
<dbReference type="GO" id="GO:0006508">
    <property type="term" value="P:proteolysis"/>
    <property type="evidence" value="ECO:0007669"/>
    <property type="project" value="UniProtKB-KW"/>
</dbReference>
<dbReference type="EC" id="3.4.25.2" evidence="2"/>
<keyword evidence="2" id="KW-0378">Hydrolase</keyword>
<name>A0A6J4K149_9SPHI</name>
<dbReference type="GO" id="GO:0008233">
    <property type="term" value="F:peptidase activity"/>
    <property type="evidence" value="ECO:0007669"/>
    <property type="project" value="UniProtKB-KW"/>
</dbReference>
<feature type="region of interest" description="Disordered" evidence="1">
    <location>
        <begin position="1"/>
        <end position="50"/>
    </location>
</feature>
<sequence>AANSCNDSIGRTSQGPGGHWGRRTSHDGQYGRQEQRQENPQAVQRQDHHGLCRLHGRRLFAARTVRGKAGGLRRQHEAGGHRTGQRLAHRPLPAPPRSHAHCRLQRRSAGDFGHGRRAGARQRHCFHRFGQHVCPVGGHRPRKARPAPDGRGDRDRKPAHRRRHLHLHQPQPDRGESV</sequence>